<name>A0A2W7CFY1_9HYPH</name>
<reference evidence="3" key="1">
    <citation type="submission" date="2017-03" db="EMBL/GenBank/DDBJ databases">
        <authorList>
            <person name="Safronova V.I."/>
            <person name="Sazanova A.L."/>
            <person name="Chirak E.R."/>
        </authorList>
    </citation>
    <scope>NUCLEOTIDE SEQUENCE [LARGE SCALE GENOMIC DNA]</scope>
    <source>
        <strain evidence="3">Ach-343</strain>
    </source>
</reference>
<dbReference type="AlphaFoldDB" id="A0A2W7CFY1"/>
<organism evidence="2 3">
    <name type="scientific">Mesorhizobium kowhaii</name>
    <dbReference type="NCBI Taxonomy" id="1300272"/>
    <lineage>
        <taxon>Bacteria</taxon>
        <taxon>Pseudomonadati</taxon>
        <taxon>Pseudomonadota</taxon>
        <taxon>Alphaproteobacteria</taxon>
        <taxon>Hyphomicrobiales</taxon>
        <taxon>Phyllobacteriaceae</taxon>
        <taxon>Mesorhizobium</taxon>
    </lineage>
</organism>
<comment type="caution">
    <text evidence="2">The sequence shown here is derived from an EMBL/GenBank/DDBJ whole genome shotgun (WGS) entry which is preliminary data.</text>
</comment>
<proteinExistence type="predicted"/>
<keyword evidence="3" id="KW-1185">Reference proteome</keyword>
<evidence type="ECO:0000256" key="1">
    <source>
        <dbReference type="SAM" id="MobiDB-lite"/>
    </source>
</evidence>
<protein>
    <submittedName>
        <fullName evidence="2">Uncharacterized protein</fullName>
    </submittedName>
</protein>
<sequence>MAKGSMNAALKAQAKTMASTKAQPASCPGMRKRMAPAGASINRKMTNDTPHMMTASQTAFLTMTSPFWA</sequence>
<evidence type="ECO:0000313" key="2">
    <source>
        <dbReference type="EMBL" id="PZV35393.1"/>
    </source>
</evidence>
<accession>A0A2W7CFY1</accession>
<evidence type="ECO:0000313" key="3">
    <source>
        <dbReference type="Proteomes" id="UP000248616"/>
    </source>
</evidence>
<dbReference type="Proteomes" id="UP000248616">
    <property type="component" value="Unassembled WGS sequence"/>
</dbReference>
<feature type="region of interest" description="Disordered" evidence="1">
    <location>
        <begin position="1"/>
        <end position="33"/>
    </location>
</feature>
<gene>
    <name evidence="2" type="ORF">B5V02_25280</name>
</gene>
<dbReference type="EMBL" id="MZXV01000056">
    <property type="protein sequence ID" value="PZV35393.1"/>
    <property type="molecule type" value="Genomic_DNA"/>
</dbReference>